<gene>
    <name evidence="3" type="ORF">LAESUDRAFT_720461</name>
</gene>
<keyword evidence="2" id="KW-0812">Transmembrane</keyword>
<evidence type="ECO:0000256" key="2">
    <source>
        <dbReference type="SAM" id="Phobius"/>
    </source>
</evidence>
<dbReference type="OrthoDB" id="3269357at2759"/>
<evidence type="ECO:0008006" key="5">
    <source>
        <dbReference type="Google" id="ProtNLM"/>
    </source>
</evidence>
<feature type="region of interest" description="Disordered" evidence="1">
    <location>
        <begin position="263"/>
        <end position="340"/>
    </location>
</feature>
<sequence length="340" mass="37173">MNKLFASYRYFVFVLFVICNAVICAVAAWNLSLALDIQFHSWIEVDALLVSAAATALLFIFTFMFVDVLCKQSAMRHVWVECLWVGLFGVLELACAAAVTTTTSDSKCVTADEDGQITEGPCTTSSLMVGFTWAAATDMLMYFAVLAVIALLHQRNDPLIWQSSTLDYSWFALRSSLPSAPSSPTRALPGNPSKSSRGSPPPYPTEFGRRMFANPPPDLEKQDLERNEAAAPMPASVALYRMQSQTARPFPAKRASWQPRQLQLSANVPLPTTTAPTPKPLRTAPVETVAPSPSPSPPPESDSGSEPSTPATPLGRPHKKRVLRLHRPPPLDLSRISSFR</sequence>
<feature type="compositionally biased region" description="Low complexity" evidence="1">
    <location>
        <begin position="179"/>
        <end position="189"/>
    </location>
</feature>
<dbReference type="STRING" id="1314785.A0A165H532"/>
<evidence type="ECO:0000313" key="3">
    <source>
        <dbReference type="EMBL" id="KZT11254.1"/>
    </source>
</evidence>
<accession>A0A165H532</accession>
<keyword evidence="2" id="KW-0472">Membrane</keyword>
<keyword evidence="4" id="KW-1185">Reference proteome</keyword>
<feature type="compositionally biased region" description="Basic residues" evidence="1">
    <location>
        <begin position="316"/>
        <end position="327"/>
    </location>
</feature>
<dbReference type="GeneID" id="63824847"/>
<dbReference type="InParanoid" id="A0A165H532"/>
<reference evidence="3 4" key="1">
    <citation type="journal article" date="2016" name="Mol. Biol. Evol.">
        <title>Comparative Genomics of Early-Diverging Mushroom-Forming Fungi Provides Insights into the Origins of Lignocellulose Decay Capabilities.</title>
        <authorList>
            <person name="Nagy L.G."/>
            <person name="Riley R."/>
            <person name="Tritt A."/>
            <person name="Adam C."/>
            <person name="Daum C."/>
            <person name="Floudas D."/>
            <person name="Sun H."/>
            <person name="Yadav J.S."/>
            <person name="Pangilinan J."/>
            <person name="Larsson K.H."/>
            <person name="Matsuura K."/>
            <person name="Barry K."/>
            <person name="Labutti K."/>
            <person name="Kuo R."/>
            <person name="Ohm R.A."/>
            <person name="Bhattacharya S.S."/>
            <person name="Shirouzu T."/>
            <person name="Yoshinaga Y."/>
            <person name="Martin F.M."/>
            <person name="Grigoriev I.V."/>
            <person name="Hibbett D.S."/>
        </authorList>
    </citation>
    <scope>NUCLEOTIDE SEQUENCE [LARGE SCALE GENOMIC DNA]</scope>
    <source>
        <strain evidence="3 4">93-53</strain>
    </source>
</reference>
<name>A0A165H532_9APHY</name>
<dbReference type="AlphaFoldDB" id="A0A165H532"/>
<dbReference type="Proteomes" id="UP000076871">
    <property type="component" value="Unassembled WGS sequence"/>
</dbReference>
<feature type="transmembrane region" description="Helical" evidence="2">
    <location>
        <begin position="78"/>
        <end position="99"/>
    </location>
</feature>
<evidence type="ECO:0000256" key="1">
    <source>
        <dbReference type="SAM" id="MobiDB-lite"/>
    </source>
</evidence>
<feature type="transmembrane region" description="Helical" evidence="2">
    <location>
        <begin position="12"/>
        <end position="35"/>
    </location>
</feature>
<dbReference type="RefSeq" id="XP_040768994.1">
    <property type="nucleotide sequence ID" value="XM_040907818.1"/>
</dbReference>
<proteinExistence type="predicted"/>
<keyword evidence="2" id="KW-1133">Transmembrane helix</keyword>
<feature type="compositionally biased region" description="Low complexity" evidence="1">
    <location>
        <begin position="269"/>
        <end position="285"/>
    </location>
</feature>
<protein>
    <recommendedName>
        <fullName evidence="5">MARVEL domain-containing protein</fullName>
    </recommendedName>
</protein>
<feature type="region of interest" description="Disordered" evidence="1">
    <location>
        <begin position="179"/>
        <end position="220"/>
    </location>
</feature>
<feature type="transmembrane region" description="Helical" evidence="2">
    <location>
        <begin position="131"/>
        <end position="152"/>
    </location>
</feature>
<dbReference type="EMBL" id="KV427607">
    <property type="protein sequence ID" value="KZT11254.1"/>
    <property type="molecule type" value="Genomic_DNA"/>
</dbReference>
<organism evidence="3 4">
    <name type="scientific">Laetiporus sulphureus 93-53</name>
    <dbReference type="NCBI Taxonomy" id="1314785"/>
    <lineage>
        <taxon>Eukaryota</taxon>
        <taxon>Fungi</taxon>
        <taxon>Dikarya</taxon>
        <taxon>Basidiomycota</taxon>
        <taxon>Agaricomycotina</taxon>
        <taxon>Agaricomycetes</taxon>
        <taxon>Polyporales</taxon>
        <taxon>Laetiporus</taxon>
    </lineage>
</organism>
<evidence type="ECO:0000313" key="4">
    <source>
        <dbReference type="Proteomes" id="UP000076871"/>
    </source>
</evidence>
<feature type="transmembrane region" description="Helical" evidence="2">
    <location>
        <begin position="47"/>
        <end position="66"/>
    </location>
</feature>